<name>A0A8T4KV49_9ARCH</name>
<dbReference type="AlphaFoldDB" id="A0A8T4KV49"/>
<gene>
    <name evidence="1" type="ORF">J4415_02130</name>
</gene>
<reference evidence="1" key="2">
    <citation type="submission" date="2021-05" db="EMBL/GenBank/DDBJ databases">
        <title>Protein family content uncovers lineage relationships and bacterial pathway maintenance mechanisms in DPANN archaea.</title>
        <authorList>
            <person name="Castelle C.J."/>
            <person name="Meheust R."/>
            <person name="Jaffe A.L."/>
            <person name="Seitz K."/>
            <person name="Gong X."/>
            <person name="Baker B.J."/>
            <person name="Banfield J.F."/>
        </authorList>
    </citation>
    <scope>NUCLEOTIDE SEQUENCE</scope>
    <source>
        <strain evidence="1">RIFCSPHIGHO2_01_FULL_AR10_44_11</strain>
    </source>
</reference>
<accession>A0A8T4KV49</accession>
<dbReference type="Proteomes" id="UP000677687">
    <property type="component" value="Unassembled WGS sequence"/>
</dbReference>
<evidence type="ECO:0000313" key="2">
    <source>
        <dbReference type="Proteomes" id="UP000677687"/>
    </source>
</evidence>
<organism evidence="1 2">
    <name type="scientific">Candidatus Iainarchaeum sp</name>
    <dbReference type="NCBI Taxonomy" id="3101447"/>
    <lineage>
        <taxon>Archaea</taxon>
        <taxon>Candidatus Iainarchaeota</taxon>
        <taxon>Candidatus Iainarchaeia</taxon>
        <taxon>Candidatus Iainarchaeales</taxon>
        <taxon>Candidatus Iainarchaeaceae</taxon>
        <taxon>Candidatus Iainarchaeum</taxon>
    </lineage>
</organism>
<comment type="caution">
    <text evidence="1">The sequence shown here is derived from an EMBL/GenBank/DDBJ whole genome shotgun (WGS) entry which is preliminary data.</text>
</comment>
<evidence type="ECO:0000313" key="1">
    <source>
        <dbReference type="EMBL" id="MBS3057402.1"/>
    </source>
</evidence>
<proteinExistence type="predicted"/>
<dbReference type="EMBL" id="JAGVWD010000030">
    <property type="protein sequence ID" value="MBS3057402.1"/>
    <property type="molecule type" value="Genomic_DNA"/>
</dbReference>
<reference evidence="1" key="1">
    <citation type="submission" date="2021-03" db="EMBL/GenBank/DDBJ databases">
        <authorList>
            <person name="Jaffe A."/>
        </authorList>
    </citation>
    <scope>NUCLEOTIDE SEQUENCE</scope>
    <source>
        <strain evidence="1">RIFCSPHIGHO2_01_FULL_AR10_44_11</strain>
    </source>
</reference>
<protein>
    <submittedName>
        <fullName evidence="1">Uncharacterized protein</fullName>
    </submittedName>
</protein>
<sequence length="84" mass="9731">MIRARQKQRIVRRTVTKRLDKAGTIVSLIRKQHTARELLEKYPLKTIISAMGEYGIKTEKIADYFEKSNISLFPDKIAKVLQGK</sequence>